<accession>A0A2L0HDL8</accession>
<dbReference type="PANTHER" id="PTHR33408">
    <property type="entry name" value="TRANSPOSASE"/>
    <property type="match status" value="1"/>
</dbReference>
<dbReference type="AlphaFoldDB" id="A0A2L0HDL8"/>
<evidence type="ECO:0000313" key="3">
    <source>
        <dbReference type="Proteomes" id="UP000239340"/>
    </source>
</evidence>
<dbReference type="InterPro" id="IPR025668">
    <property type="entry name" value="Tnp_DDE_dom"/>
</dbReference>
<dbReference type="EMBL" id="CP024310">
    <property type="protein sequence ID" value="AUX79593.1"/>
    <property type="molecule type" value="Genomic_DNA"/>
</dbReference>
<gene>
    <name evidence="2" type="ORF">NXT3_PC00429</name>
</gene>
<organism evidence="2 3">
    <name type="scientific">Rhizobium fredii</name>
    <name type="common">Sinorhizobium fredii</name>
    <dbReference type="NCBI Taxonomy" id="380"/>
    <lineage>
        <taxon>Bacteria</taxon>
        <taxon>Pseudomonadati</taxon>
        <taxon>Pseudomonadota</taxon>
        <taxon>Alphaproteobacteria</taxon>
        <taxon>Hyphomicrobiales</taxon>
        <taxon>Rhizobiaceae</taxon>
        <taxon>Sinorhizobium/Ensifer group</taxon>
        <taxon>Sinorhizobium</taxon>
    </lineage>
</organism>
<dbReference type="Pfam" id="PF13751">
    <property type="entry name" value="DDE_Tnp_1_6"/>
    <property type="match status" value="1"/>
</dbReference>
<name>A0A2L0HDL8_RHIFR</name>
<proteinExistence type="predicted"/>
<reference evidence="2 3" key="1">
    <citation type="submission" date="2017-10" db="EMBL/GenBank/DDBJ databases">
        <title>Analysis of the genome sequences of Rhizobium populations associated to common bean (phaseolus vulgaris).</title>
        <authorList>
            <person name="Bustos P."/>
            <person name="Santamaria R.I."/>
            <person name="Miranda-Sanchez F."/>
            <person name="Perez-Carrascal O."/>
            <person name="Juarez S."/>
            <person name="Lozano L."/>
            <person name="Martinez-Flores I."/>
            <person name="Vinuesa P."/>
            <person name="Martinez-Romero E."/>
            <person name="Cevallos M.A."/>
            <person name="Romero D."/>
            <person name="Davila G."/>
            <person name="Gonzalez V."/>
        </authorList>
    </citation>
    <scope>NUCLEOTIDE SEQUENCE [LARGE SCALE GENOMIC DNA]</scope>
    <source>
        <strain evidence="2 3">NXT3</strain>
        <plasmid evidence="3">Plasmid psfrenxt3c</plasmid>
    </source>
</reference>
<sequence length="216" mass="24440">MNRGKGIDHLALQTNSFRSIPPLRRLGRTIPTMAVRHRRPLSLTGSSAVKVGFWLREQALNCNLLNFCNGSKRDRYICPAGKELVQFRRTYATPRSGITSAGTRLYRASKKDCDACELKQRCCPNAVARKVPRDLNEDACDVARAIAGTPDYERSRHRRKKVEMLFAHLKRILRMARLRLRGPCGARDEFLLAATAQNLRRLAKLRPSRLPAAMTA</sequence>
<protein>
    <submittedName>
        <fullName evidence="2">IS1182 family insertion sequence transposase domain-containing protein</fullName>
    </submittedName>
</protein>
<evidence type="ECO:0000313" key="2">
    <source>
        <dbReference type="EMBL" id="AUX79593.1"/>
    </source>
</evidence>
<evidence type="ECO:0000259" key="1">
    <source>
        <dbReference type="Pfam" id="PF13751"/>
    </source>
</evidence>
<geneLocation type="plasmid" evidence="3">
    <name>psfrenxt3c</name>
</geneLocation>
<dbReference type="PANTHER" id="PTHR33408:SF2">
    <property type="entry name" value="TRANSPOSASE DDE DOMAIN-CONTAINING PROTEIN"/>
    <property type="match status" value="1"/>
</dbReference>
<feature type="domain" description="Transposase DDE" evidence="1">
    <location>
        <begin position="77"/>
        <end position="203"/>
    </location>
</feature>
<dbReference type="Proteomes" id="UP000239340">
    <property type="component" value="Plasmid pSfreNXT3c"/>
</dbReference>
<keyword evidence="2" id="KW-0614">Plasmid</keyword>